<comment type="caution">
    <text evidence="2">The sequence shown here is derived from an EMBL/GenBank/DDBJ whole genome shotgun (WGS) entry which is preliminary data.</text>
</comment>
<dbReference type="EMBL" id="JANBOH010000242">
    <property type="protein sequence ID" value="KAJ1643556.1"/>
    <property type="molecule type" value="Genomic_DNA"/>
</dbReference>
<sequence length="156" mass="16916">MTTTNTQPCAFAHIAGTKIQILPLSSTILANGDKSIVSHVTKSMNWSAPGIPVLLYPCDYQNNFLSQPPAKIHCFIQPHVIPTFFHLLESNNNLVFVNDHPAAYPDSNDTSQQVLEIPSVNKAEKSLPASRSHSVSSSYSCSSPPAANMSINNLII</sequence>
<evidence type="ECO:0000313" key="3">
    <source>
        <dbReference type="Proteomes" id="UP001145021"/>
    </source>
</evidence>
<dbReference type="Proteomes" id="UP001145021">
    <property type="component" value="Unassembled WGS sequence"/>
</dbReference>
<evidence type="ECO:0000313" key="2">
    <source>
        <dbReference type="EMBL" id="KAJ1643556.1"/>
    </source>
</evidence>
<keyword evidence="3" id="KW-1185">Reference proteome</keyword>
<protein>
    <submittedName>
        <fullName evidence="2">Uncharacterized protein</fullName>
    </submittedName>
</protein>
<feature type="region of interest" description="Disordered" evidence="1">
    <location>
        <begin position="123"/>
        <end position="144"/>
    </location>
</feature>
<reference evidence="2" key="1">
    <citation type="submission" date="2022-07" db="EMBL/GenBank/DDBJ databases">
        <title>Phylogenomic reconstructions and comparative analyses of Kickxellomycotina fungi.</title>
        <authorList>
            <person name="Reynolds N.K."/>
            <person name="Stajich J.E."/>
            <person name="Barry K."/>
            <person name="Grigoriev I.V."/>
            <person name="Crous P."/>
            <person name="Smith M.E."/>
        </authorList>
    </citation>
    <scope>NUCLEOTIDE SEQUENCE</scope>
    <source>
        <strain evidence="2">NBRC 105413</strain>
    </source>
</reference>
<evidence type="ECO:0000256" key="1">
    <source>
        <dbReference type="SAM" id="MobiDB-lite"/>
    </source>
</evidence>
<organism evidence="2 3">
    <name type="scientific">Coemansia asiatica</name>
    <dbReference type="NCBI Taxonomy" id="1052880"/>
    <lineage>
        <taxon>Eukaryota</taxon>
        <taxon>Fungi</taxon>
        <taxon>Fungi incertae sedis</taxon>
        <taxon>Zoopagomycota</taxon>
        <taxon>Kickxellomycotina</taxon>
        <taxon>Kickxellomycetes</taxon>
        <taxon>Kickxellales</taxon>
        <taxon>Kickxellaceae</taxon>
        <taxon>Coemansia</taxon>
    </lineage>
</organism>
<accession>A0A9W7XHW1</accession>
<proteinExistence type="predicted"/>
<feature type="compositionally biased region" description="Low complexity" evidence="1">
    <location>
        <begin position="126"/>
        <end position="144"/>
    </location>
</feature>
<gene>
    <name evidence="2" type="ORF">LPJ64_004675</name>
</gene>
<name>A0A9W7XHW1_9FUNG</name>
<dbReference type="AlphaFoldDB" id="A0A9W7XHW1"/>